<reference evidence="1" key="2">
    <citation type="journal article" date="2015" name="Fish Shellfish Immunol.">
        <title>Early steps in the European eel (Anguilla anguilla)-Vibrio vulnificus interaction in the gills: Role of the RtxA13 toxin.</title>
        <authorList>
            <person name="Callol A."/>
            <person name="Pajuelo D."/>
            <person name="Ebbesson L."/>
            <person name="Teles M."/>
            <person name="MacKenzie S."/>
            <person name="Amaro C."/>
        </authorList>
    </citation>
    <scope>NUCLEOTIDE SEQUENCE</scope>
</reference>
<protein>
    <submittedName>
        <fullName evidence="1">Uncharacterized protein</fullName>
    </submittedName>
</protein>
<reference evidence="1" key="1">
    <citation type="submission" date="2014-11" db="EMBL/GenBank/DDBJ databases">
        <authorList>
            <person name="Amaro Gonzalez C."/>
        </authorList>
    </citation>
    <scope>NUCLEOTIDE SEQUENCE</scope>
</reference>
<organism evidence="1">
    <name type="scientific">Anguilla anguilla</name>
    <name type="common">European freshwater eel</name>
    <name type="synonym">Muraena anguilla</name>
    <dbReference type="NCBI Taxonomy" id="7936"/>
    <lineage>
        <taxon>Eukaryota</taxon>
        <taxon>Metazoa</taxon>
        <taxon>Chordata</taxon>
        <taxon>Craniata</taxon>
        <taxon>Vertebrata</taxon>
        <taxon>Euteleostomi</taxon>
        <taxon>Actinopterygii</taxon>
        <taxon>Neopterygii</taxon>
        <taxon>Teleostei</taxon>
        <taxon>Anguilliformes</taxon>
        <taxon>Anguillidae</taxon>
        <taxon>Anguilla</taxon>
    </lineage>
</organism>
<name>A0A0E9QRQ2_ANGAN</name>
<dbReference type="EMBL" id="GBXM01089642">
    <property type="protein sequence ID" value="JAH18935.1"/>
    <property type="molecule type" value="Transcribed_RNA"/>
</dbReference>
<accession>A0A0E9QRQ2</accession>
<evidence type="ECO:0000313" key="1">
    <source>
        <dbReference type="EMBL" id="JAH18935.1"/>
    </source>
</evidence>
<dbReference type="AlphaFoldDB" id="A0A0E9QRQ2"/>
<proteinExistence type="predicted"/>
<sequence length="28" mass="3224">MVDLEHNPTVAYRKHNFLTLLLITQNAA</sequence>